<protein>
    <submittedName>
        <fullName evidence="4 5">Protein phosphatase</fullName>
    </submittedName>
</protein>
<dbReference type="EMBL" id="JAWNFU010000001">
    <property type="protein sequence ID" value="MDY5152671.1"/>
    <property type="molecule type" value="Genomic_DNA"/>
</dbReference>
<dbReference type="Pfam" id="PF13672">
    <property type="entry name" value="PP2C_2"/>
    <property type="match status" value="1"/>
</dbReference>
<reference evidence="5" key="1">
    <citation type="submission" date="2016-10" db="EMBL/GenBank/DDBJ databases">
        <authorList>
            <person name="de Groot N.N."/>
        </authorList>
    </citation>
    <scope>NUCLEOTIDE SEQUENCE [LARGE SCALE GENOMIC DNA]</scope>
    <source>
        <strain evidence="5">DSM 20639</strain>
    </source>
</reference>
<keyword evidence="2" id="KW-0472">Membrane</keyword>
<evidence type="ECO:0000313" key="6">
    <source>
        <dbReference type="Proteomes" id="UP000182744"/>
    </source>
</evidence>
<accession>A0A1G7A6K2</accession>
<keyword evidence="6" id="KW-1185">Reference proteome</keyword>
<dbReference type="PANTHER" id="PTHR47992">
    <property type="entry name" value="PROTEIN PHOSPHATASE"/>
    <property type="match status" value="1"/>
</dbReference>
<feature type="domain" description="PPM-type phosphatase" evidence="3">
    <location>
        <begin position="7"/>
        <end position="239"/>
    </location>
</feature>
<dbReference type="SUPFAM" id="SSF81606">
    <property type="entry name" value="PP2C-like"/>
    <property type="match status" value="1"/>
</dbReference>
<evidence type="ECO:0000256" key="2">
    <source>
        <dbReference type="SAM" id="Phobius"/>
    </source>
</evidence>
<name>A0A1G7A6K2_9ACTO</name>
<reference evidence="6" key="2">
    <citation type="submission" date="2016-10" db="EMBL/GenBank/DDBJ databases">
        <authorList>
            <person name="Varghese N."/>
        </authorList>
    </citation>
    <scope>NUCLEOTIDE SEQUENCE [LARGE SCALE GENOMIC DNA]</scope>
    <source>
        <strain evidence="6">DSM 20639</strain>
    </source>
</reference>
<dbReference type="RefSeq" id="WP_074660992.1">
    <property type="nucleotide sequence ID" value="NZ_FNAU01000002.1"/>
</dbReference>
<dbReference type="EMBL" id="FNAU01000002">
    <property type="protein sequence ID" value="SDE10401.1"/>
    <property type="molecule type" value="Genomic_DNA"/>
</dbReference>
<feature type="compositionally biased region" description="Pro residues" evidence="1">
    <location>
        <begin position="479"/>
        <end position="506"/>
    </location>
</feature>
<dbReference type="InterPro" id="IPR036457">
    <property type="entry name" value="PPM-type-like_dom_sf"/>
</dbReference>
<dbReference type="SMART" id="SM00332">
    <property type="entry name" value="PP2Cc"/>
    <property type="match status" value="1"/>
</dbReference>
<dbReference type="PROSITE" id="PS51746">
    <property type="entry name" value="PPM_2"/>
    <property type="match status" value="1"/>
</dbReference>
<dbReference type="Gene3D" id="3.60.40.10">
    <property type="entry name" value="PPM-type phosphatase domain"/>
    <property type="match status" value="1"/>
</dbReference>
<evidence type="ECO:0000256" key="1">
    <source>
        <dbReference type="SAM" id="MobiDB-lite"/>
    </source>
</evidence>
<feature type="region of interest" description="Disordered" evidence="1">
    <location>
        <begin position="454"/>
        <end position="506"/>
    </location>
</feature>
<dbReference type="SMART" id="SM00331">
    <property type="entry name" value="PP2C_SIG"/>
    <property type="match status" value="1"/>
</dbReference>
<proteinExistence type="predicted"/>
<dbReference type="CDD" id="cd00143">
    <property type="entry name" value="PP2Cc"/>
    <property type="match status" value="1"/>
</dbReference>
<feature type="compositionally biased region" description="Basic and acidic residues" evidence="1">
    <location>
        <begin position="454"/>
        <end position="464"/>
    </location>
</feature>
<organism evidence="5 6">
    <name type="scientific">Actinobaculum suis</name>
    <dbReference type="NCBI Taxonomy" id="1657"/>
    <lineage>
        <taxon>Bacteria</taxon>
        <taxon>Bacillati</taxon>
        <taxon>Actinomycetota</taxon>
        <taxon>Actinomycetes</taxon>
        <taxon>Actinomycetales</taxon>
        <taxon>Actinomycetaceae</taxon>
        <taxon>Actinobaculum</taxon>
    </lineage>
</organism>
<keyword evidence="2" id="KW-1133">Transmembrane helix</keyword>
<reference evidence="4" key="3">
    <citation type="submission" date="2023-10" db="EMBL/GenBank/DDBJ databases">
        <title>Whole Genome based description of the genera Actinobaculum and Actinotignum reveals a complex phylogenetic relationship within the species included in the genus Actinotignum.</title>
        <authorList>
            <person name="Jensen C.S."/>
            <person name="Dargis R."/>
            <person name="Kemp M."/>
            <person name="Christensen J.J."/>
        </authorList>
    </citation>
    <scope>NUCLEOTIDE SEQUENCE</scope>
    <source>
        <strain evidence="4">Actinobaculum_suis_CCUG19206T</strain>
    </source>
</reference>
<dbReference type="InterPro" id="IPR015655">
    <property type="entry name" value="PP2C"/>
</dbReference>
<gene>
    <name evidence="4" type="ORF">R6G71_01185</name>
    <name evidence="5" type="ORF">SAMN05421878_10298</name>
</gene>
<evidence type="ECO:0000313" key="5">
    <source>
        <dbReference type="EMBL" id="SDE10401.1"/>
    </source>
</evidence>
<keyword evidence="2" id="KW-0812">Transmembrane</keyword>
<dbReference type="InterPro" id="IPR001932">
    <property type="entry name" value="PPM-type_phosphatase-like_dom"/>
</dbReference>
<dbReference type="AlphaFoldDB" id="A0A1G7A6K2"/>
<dbReference type="Proteomes" id="UP001273799">
    <property type="component" value="Unassembled WGS sequence"/>
</dbReference>
<dbReference type="Proteomes" id="UP000182744">
    <property type="component" value="Unassembled WGS sequence"/>
</dbReference>
<evidence type="ECO:0000259" key="3">
    <source>
        <dbReference type="PROSITE" id="PS51746"/>
    </source>
</evidence>
<evidence type="ECO:0000313" key="4">
    <source>
        <dbReference type="EMBL" id="MDY5152671.1"/>
    </source>
</evidence>
<feature type="transmembrane region" description="Helical" evidence="2">
    <location>
        <begin position="364"/>
        <end position="384"/>
    </location>
</feature>
<feature type="compositionally biased region" description="Polar residues" evidence="1">
    <location>
        <begin position="465"/>
        <end position="477"/>
    </location>
</feature>
<sequence length="506" mass="52260">MSDIRLKYAAFSDVGLVRSNNQDAGYASPHLIAVADGMGGAAAGDVASSVAISHLAQIDDSHAADDLLPLLRQAMTDAHDDMLARVAADPKLAGLGTTCIAILRSSNKLGMVHIGDSRAYLMRGGTMQQVTHDHTLVQYLVDRGQLTPEEAEHHPQRNVIMRALGDTPGQVELDESIREARPGDRWLLCSDGLFGVVANDTIRHAMATIEDLEELGEHLIELALAAGAPDNVTVVLADVVADSDGEHGPNQPVIVGSAALDYQRPTRGGTSAAARAALLGQGAAGNAGMAGIAGVAKTPNSAGSAAEGYGEGADNSAGYGAGEYAGGSAGSGVYGKDGATMAGAEEGAEEDATSRTRRFRFARFFAILAVLAILVGGTIGGYQWTQTRYYVAAESGKVWIYRGVPQVIGSLRLSSPVEETDINLADLAPIAQERLQHPITRDSLDGAREVVDNLRTQVREDKRNNTGTGPEASNSGTPAPAPSSAPASSVPPAPAPSPAAPAPGGE</sequence>
<dbReference type="GO" id="GO:0004722">
    <property type="term" value="F:protein serine/threonine phosphatase activity"/>
    <property type="evidence" value="ECO:0007669"/>
    <property type="project" value="InterPro"/>
</dbReference>